<accession>A0A919T9R7</accession>
<proteinExistence type="predicted"/>
<reference evidence="1 2" key="1">
    <citation type="submission" date="2021-03" db="EMBL/GenBank/DDBJ databases">
        <title>Whole genome shotgun sequence of Actinoplanes toevensis NBRC 105298.</title>
        <authorList>
            <person name="Komaki H."/>
            <person name="Tamura T."/>
        </authorList>
    </citation>
    <scope>NUCLEOTIDE SEQUENCE [LARGE SCALE GENOMIC DNA]</scope>
    <source>
        <strain evidence="1 2">NBRC 105298</strain>
    </source>
</reference>
<sequence length="211" mass="22896">MRYYATASGPRVREAMQRGLLGMIATPAAGNRVEPAVDWIADNSAFTGRYPGDTAYLQWLCRRREHRGRCAFATAPDVVADSAATLSRSLPMLSRIRAAGYRAALVAQDGMTAAAIHFPEIDVLFLGGTTGWKLGAAAADLVAAAHAHGVRTHMGRVNSLRRLRYADSIGCHSVDGTYLTYGPSRNLPHLPDWLQTVARETVTPGDWHSNH</sequence>
<protein>
    <submittedName>
        <fullName evidence="1">Uncharacterized protein</fullName>
    </submittedName>
</protein>
<dbReference type="AlphaFoldDB" id="A0A919T9R7"/>
<comment type="caution">
    <text evidence="1">The sequence shown here is derived from an EMBL/GenBank/DDBJ whole genome shotgun (WGS) entry which is preliminary data.</text>
</comment>
<gene>
    <name evidence="1" type="ORF">Ato02nite_019540</name>
</gene>
<dbReference type="EMBL" id="BOQN01000023">
    <property type="protein sequence ID" value="GIM90161.1"/>
    <property type="molecule type" value="Genomic_DNA"/>
</dbReference>
<name>A0A919T9R7_9ACTN</name>
<dbReference type="Proteomes" id="UP000677082">
    <property type="component" value="Unassembled WGS sequence"/>
</dbReference>
<evidence type="ECO:0000313" key="2">
    <source>
        <dbReference type="Proteomes" id="UP000677082"/>
    </source>
</evidence>
<evidence type="ECO:0000313" key="1">
    <source>
        <dbReference type="EMBL" id="GIM90161.1"/>
    </source>
</evidence>
<keyword evidence="2" id="KW-1185">Reference proteome</keyword>
<organism evidence="1 2">
    <name type="scientific">Paractinoplanes toevensis</name>
    <dbReference type="NCBI Taxonomy" id="571911"/>
    <lineage>
        <taxon>Bacteria</taxon>
        <taxon>Bacillati</taxon>
        <taxon>Actinomycetota</taxon>
        <taxon>Actinomycetes</taxon>
        <taxon>Micromonosporales</taxon>
        <taxon>Micromonosporaceae</taxon>
        <taxon>Paractinoplanes</taxon>
    </lineage>
</organism>